<dbReference type="GeneID" id="72008746"/>
<feature type="compositionally biased region" description="Low complexity" evidence="2">
    <location>
        <begin position="808"/>
        <end position="827"/>
    </location>
</feature>
<dbReference type="Proteomes" id="UP000814176">
    <property type="component" value="Unassembled WGS sequence"/>
</dbReference>
<dbReference type="PANTHER" id="PTHR12984:SF3">
    <property type="entry name" value="N-TERMINAL KINASE-LIKE PROTEIN"/>
    <property type="match status" value="1"/>
</dbReference>
<feature type="domain" description="Protein kinase" evidence="3">
    <location>
        <begin position="1"/>
        <end position="299"/>
    </location>
</feature>
<protein>
    <recommendedName>
        <fullName evidence="3">Protein kinase domain-containing protein</fullName>
    </recommendedName>
</protein>
<dbReference type="Gene3D" id="1.10.510.10">
    <property type="entry name" value="Transferase(Phosphotransferase) domain 1"/>
    <property type="match status" value="1"/>
</dbReference>
<dbReference type="SUPFAM" id="SSF48371">
    <property type="entry name" value="ARM repeat"/>
    <property type="match status" value="1"/>
</dbReference>
<evidence type="ECO:0000259" key="3">
    <source>
        <dbReference type="PROSITE" id="PS50011"/>
    </source>
</evidence>
<comment type="caution">
    <text evidence="4">The sequence shown here is derived from an EMBL/GenBank/DDBJ whole genome shotgun (WGS) entry which is preliminary data.</text>
</comment>
<dbReference type="InterPro" id="IPR011009">
    <property type="entry name" value="Kinase-like_dom_sf"/>
</dbReference>
<dbReference type="InterPro" id="IPR000719">
    <property type="entry name" value="Prot_kinase_dom"/>
</dbReference>
<evidence type="ECO:0000256" key="1">
    <source>
        <dbReference type="ARBA" id="ARBA00022737"/>
    </source>
</evidence>
<dbReference type="InterPro" id="IPR055231">
    <property type="entry name" value="2AA_helical"/>
</dbReference>
<dbReference type="InterPro" id="IPR016024">
    <property type="entry name" value="ARM-type_fold"/>
</dbReference>
<name>A0ABQ8K2B2_9APHY</name>
<keyword evidence="1" id="KW-0677">Repeat</keyword>
<sequence>MDYLRTLGSAAVSSLVQKSGLTLPFSTGTRVTAFDGRSIWTLYEGTKRDDGSPVSIFEFDANQPGRRNVFPLAKNALRKLRTIRHPDVLRFMDVVETDSTIHIMTERVRPLAPAVHEYSSKAAQEREDWLLWGLHRVSVALAFVNDSAASTHGNIRVDSIFISASGEWKLGGFELLSSPKDDAAVLYTMGGLLPDANACAPPEVKKGGWSTLKEQNPAVADAYALGLLIHSAFNPTQPPPATAQPPHPPPTAASRGAIPQSLFGSFKRLLNPNAKARLTPKNFLELGMAEVTGESSGFFANNRLVKVCAGLDNFSLGSEAEKATLKESSSSFPSEFVSFKVLPSLVSALQFGGASAPAILPLVLQMGKVVPPQDYSSVILTHLIKLFASPDRGTRLALLEHLPEYADKLDKKTVVDKIWPHLQNGFSDTVAIIREATVKSIILLSDNLNDRILNNDLLRFLAKMQGDPEASIRTNTCILIGRLGPTLGYNTKRKVLVPAFTRALKDPFVHCRVAGVMALMATAECFETEELATKVIPNMAFAMIDKEKLVRDQAFKAIELFVKKLEEHAAAMPETAIEEHENMPGFNLPPTSPGSNGLVNSAAGAAGALAGWAISSLGKKLAAGELSSVIDGAAPSRPTSAPPPASLSSQPTNGLNGSVGTLGGLGRPKAPFGSTLSSPAVPRPTSVAGTSSTKSKGMQLGANKVPTSTSLSDWAMEAAAEAESEDTTQSSSNPWGNDDLIDVNADQDDWSAFESAPVPAAVVDLSFDGDAPPGAFSPSDDWGFSSPAPTQLTIPIHQPKPTSAVKVPAAASTRSPPPTSRISTFSPNARSPTPSERTASPAPEKVQTQSTAGMTKEEKTAEMARRKEERKQRIAALKQQKKHTGAAKT</sequence>
<reference evidence="4 5" key="1">
    <citation type="journal article" date="2021" name="Environ. Microbiol.">
        <title>Gene family expansions and transcriptome signatures uncover fungal adaptations to wood decay.</title>
        <authorList>
            <person name="Hage H."/>
            <person name="Miyauchi S."/>
            <person name="Viragh M."/>
            <person name="Drula E."/>
            <person name="Min B."/>
            <person name="Chaduli D."/>
            <person name="Navarro D."/>
            <person name="Favel A."/>
            <person name="Norest M."/>
            <person name="Lesage-Meessen L."/>
            <person name="Balint B."/>
            <person name="Merenyi Z."/>
            <person name="de Eugenio L."/>
            <person name="Morin E."/>
            <person name="Martinez A.T."/>
            <person name="Baldrian P."/>
            <person name="Stursova M."/>
            <person name="Martinez M.J."/>
            <person name="Novotny C."/>
            <person name="Magnuson J.K."/>
            <person name="Spatafora J.W."/>
            <person name="Maurice S."/>
            <person name="Pangilinan J."/>
            <person name="Andreopoulos W."/>
            <person name="LaButti K."/>
            <person name="Hundley H."/>
            <person name="Na H."/>
            <person name="Kuo A."/>
            <person name="Barry K."/>
            <person name="Lipzen A."/>
            <person name="Henrissat B."/>
            <person name="Riley R."/>
            <person name="Ahrendt S."/>
            <person name="Nagy L.G."/>
            <person name="Grigoriev I.V."/>
            <person name="Martin F."/>
            <person name="Rosso M.N."/>
        </authorList>
    </citation>
    <scope>NUCLEOTIDE SEQUENCE [LARGE SCALE GENOMIC DNA]</scope>
    <source>
        <strain evidence="4 5">CIRM-BRFM 1785</strain>
    </source>
</reference>
<dbReference type="Gene3D" id="3.30.200.20">
    <property type="entry name" value="Phosphorylase Kinase, domain 1"/>
    <property type="match status" value="1"/>
</dbReference>
<dbReference type="PANTHER" id="PTHR12984">
    <property type="entry name" value="SCY1-RELATED S/T PROTEIN KINASE-LIKE"/>
    <property type="match status" value="1"/>
</dbReference>
<feature type="compositionally biased region" description="Basic and acidic residues" evidence="2">
    <location>
        <begin position="855"/>
        <end position="872"/>
    </location>
</feature>
<feature type="region of interest" description="Disordered" evidence="2">
    <location>
        <begin position="764"/>
        <end position="889"/>
    </location>
</feature>
<evidence type="ECO:0000313" key="5">
    <source>
        <dbReference type="Proteomes" id="UP000814176"/>
    </source>
</evidence>
<feature type="compositionally biased region" description="Pro residues" evidence="2">
    <location>
        <begin position="236"/>
        <end position="251"/>
    </location>
</feature>
<accession>A0ABQ8K2B2</accession>
<feature type="region of interest" description="Disordered" evidence="2">
    <location>
        <begin position="633"/>
        <end position="743"/>
    </location>
</feature>
<dbReference type="Pfam" id="PF22956">
    <property type="entry name" value="VPS15-like_hel"/>
    <property type="match status" value="1"/>
</dbReference>
<evidence type="ECO:0000313" key="4">
    <source>
        <dbReference type="EMBL" id="KAH9830858.1"/>
    </source>
</evidence>
<feature type="compositionally biased region" description="Basic residues" evidence="2">
    <location>
        <begin position="879"/>
        <end position="889"/>
    </location>
</feature>
<dbReference type="EMBL" id="JADCUA010000029">
    <property type="protein sequence ID" value="KAH9830858.1"/>
    <property type="molecule type" value="Genomic_DNA"/>
</dbReference>
<dbReference type="InterPro" id="IPR011989">
    <property type="entry name" value="ARM-like"/>
</dbReference>
<keyword evidence="5" id="KW-1185">Reference proteome</keyword>
<feature type="region of interest" description="Disordered" evidence="2">
    <location>
        <begin position="235"/>
        <end position="255"/>
    </location>
</feature>
<organism evidence="4 5">
    <name type="scientific">Rhodofomes roseus</name>
    <dbReference type="NCBI Taxonomy" id="34475"/>
    <lineage>
        <taxon>Eukaryota</taxon>
        <taxon>Fungi</taxon>
        <taxon>Dikarya</taxon>
        <taxon>Basidiomycota</taxon>
        <taxon>Agaricomycotina</taxon>
        <taxon>Agaricomycetes</taxon>
        <taxon>Polyporales</taxon>
        <taxon>Rhodofomes</taxon>
    </lineage>
</organism>
<dbReference type="RefSeq" id="XP_047774119.1">
    <property type="nucleotide sequence ID" value="XM_047928014.1"/>
</dbReference>
<evidence type="ECO:0000256" key="2">
    <source>
        <dbReference type="SAM" id="MobiDB-lite"/>
    </source>
</evidence>
<dbReference type="SUPFAM" id="SSF56112">
    <property type="entry name" value="Protein kinase-like (PK-like)"/>
    <property type="match status" value="1"/>
</dbReference>
<proteinExistence type="predicted"/>
<dbReference type="PROSITE" id="PS50011">
    <property type="entry name" value="PROTEIN_KINASE_DOM"/>
    <property type="match status" value="1"/>
</dbReference>
<feature type="compositionally biased region" description="Polar residues" evidence="2">
    <location>
        <begin position="828"/>
        <end position="838"/>
    </location>
</feature>
<feature type="compositionally biased region" description="Polar residues" evidence="2">
    <location>
        <begin position="687"/>
        <end position="696"/>
    </location>
</feature>
<dbReference type="Gene3D" id="1.25.10.10">
    <property type="entry name" value="Leucine-rich Repeat Variant"/>
    <property type="match status" value="1"/>
</dbReference>
<dbReference type="InterPro" id="IPR051177">
    <property type="entry name" value="CIK-Related_Protein"/>
</dbReference>
<gene>
    <name evidence="4" type="ORF">C8Q71DRAFT_862300</name>
</gene>